<feature type="transmembrane region" description="Helical" evidence="4">
    <location>
        <begin position="417"/>
        <end position="440"/>
    </location>
</feature>
<dbReference type="GeneID" id="24093085"/>
<dbReference type="SUPFAM" id="SSF103473">
    <property type="entry name" value="MFS general substrate transporter"/>
    <property type="match status" value="1"/>
</dbReference>
<keyword evidence="4" id="KW-0812">Transmembrane</keyword>
<feature type="region of interest" description="Disordered" evidence="3">
    <location>
        <begin position="1"/>
        <end position="44"/>
    </location>
</feature>
<feature type="transmembrane region" description="Helical" evidence="4">
    <location>
        <begin position="125"/>
        <end position="144"/>
    </location>
</feature>
<comment type="similarity">
    <text evidence="2">Belongs to the major facilitator superfamily. Monocarboxylate porter (TC 2.A.1.13) family.</text>
</comment>
<keyword evidence="4" id="KW-0472">Membrane</keyword>
<dbReference type="AlphaFoldDB" id="J7S5R7"/>
<dbReference type="PROSITE" id="PS50850">
    <property type="entry name" value="MFS"/>
    <property type="match status" value="1"/>
</dbReference>
<feature type="transmembrane region" description="Helical" evidence="4">
    <location>
        <begin position="187"/>
        <end position="206"/>
    </location>
</feature>
<feature type="transmembrane region" description="Helical" evidence="4">
    <location>
        <begin position="156"/>
        <end position="180"/>
    </location>
</feature>
<dbReference type="InterPro" id="IPR036259">
    <property type="entry name" value="MFS_trans_sf"/>
</dbReference>
<dbReference type="InParanoid" id="J7S5R7"/>
<dbReference type="InterPro" id="IPR011701">
    <property type="entry name" value="MFS"/>
</dbReference>
<feature type="transmembrane region" description="Helical" evidence="4">
    <location>
        <begin position="327"/>
        <end position="345"/>
    </location>
</feature>
<dbReference type="GO" id="GO:0016020">
    <property type="term" value="C:membrane"/>
    <property type="evidence" value="ECO:0007669"/>
    <property type="project" value="UniProtKB-SubCell"/>
</dbReference>
<reference evidence="6 7" key="1">
    <citation type="journal article" date="2012" name="Appl. Environ. Microbiol.">
        <title>Short-read sequencing for genomic analysis of the brown rot fungus Fibroporia radiculosa.</title>
        <authorList>
            <person name="Tang J.D."/>
            <person name="Perkins A.D."/>
            <person name="Sonstegard T.S."/>
            <person name="Schroeder S.G."/>
            <person name="Burgess S.C."/>
            <person name="Diehl S.V."/>
        </authorList>
    </citation>
    <scope>NUCLEOTIDE SEQUENCE [LARGE SCALE GENOMIC DNA]</scope>
    <source>
        <strain evidence="6 7">TFFH 294</strain>
    </source>
</reference>
<feature type="transmembrane region" description="Helical" evidence="4">
    <location>
        <begin position="387"/>
        <end position="405"/>
    </location>
</feature>
<organism evidence="6 7">
    <name type="scientific">Fibroporia radiculosa</name>
    <dbReference type="NCBI Taxonomy" id="599839"/>
    <lineage>
        <taxon>Eukaryota</taxon>
        <taxon>Fungi</taxon>
        <taxon>Dikarya</taxon>
        <taxon>Basidiomycota</taxon>
        <taxon>Agaricomycotina</taxon>
        <taxon>Agaricomycetes</taxon>
        <taxon>Polyporales</taxon>
        <taxon>Fibroporiaceae</taxon>
        <taxon>Fibroporia</taxon>
    </lineage>
</organism>
<keyword evidence="4" id="KW-1133">Transmembrane helix</keyword>
<feature type="transmembrane region" description="Helical" evidence="4">
    <location>
        <begin position="351"/>
        <end position="375"/>
    </location>
</feature>
<feature type="transmembrane region" description="Helical" evidence="4">
    <location>
        <begin position="297"/>
        <end position="315"/>
    </location>
</feature>
<dbReference type="RefSeq" id="XP_012177457.1">
    <property type="nucleotide sequence ID" value="XM_012322067.1"/>
</dbReference>
<evidence type="ECO:0000256" key="4">
    <source>
        <dbReference type="SAM" id="Phobius"/>
    </source>
</evidence>
<dbReference type="PANTHER" id="PTHR11360">
    <property type="entry name" value="MONOCARBOXYLATE TRANSPORTER"/>
    <property type="match status" value="1"/>
</dbReference>
<evidence type="ECO:0000259" key="5">
    <source>
        <dbReference type="PROSITE" id="PS50850"/>
    </source>
</evidence>
<dbReference type="PANTHER" id="PTHR11360:SF234">
    <property type="entry name" value="MFS-TYPE TRANSPORTER DBAD-RELATED"/>
    <property type="match status" value="1"/>
</dbReference>
<feature type="transmembrane region" description="Helical" evidence="4">
    <location>
        <begin position="96"/>
        <end position="118"/>
    </location>
</feature>
<accession>J7S5R7</accession>
<proteinExistence type="inferred from homology"/>
<feature type="transmembrane region" description="Helical" evidence="4">
    <location>
        <begin position="57"/>
        <end position="76"/>
    </location>
</feature>
<feature type="transmembrane region" description="Helical" evidence="4">
    <location>
        <begin position="218"/>
        <end position="238"/>
    </location>
</feature>
<feature type="compositionally biased region" description="Basic and acidic residues" evidence="3">
    <location>
        <begin position="28"/>
        <end position="37"/>
    </location>
</feature>
<dbReference type="STRING" id="599839.J7S5R7"/>
<dbReference type="Pfam" id="PF07690">
    <property type="entry name" value="MFS_1"/>
    <property type="match status" value="1"/>
</dbReference>
<feature type="transmembrane region" description="Helical" evidence="4">
    <location>
        <begin position="259"/>
        <end position="277"/>
    </location>
</feature>
<evidence type="ECO:0000313" key="7">
    <source>
        <dbReference type="Proteomes" id="UP000006352"/>
    </source>
</evidence>
<evidence type="ECO:0000256" key="1">
    <source>
        <dbReference type="ARBA" id="ARBA00004141"/>
    </source>
</evidence>
<feature type="domain" description="Major facilitator superfamily (MFS) profile" evidence="5">
    <location>
        <begin position="58"/>
        <end position="442"/>
    </location>
</feature>
<name>J7S5R7_9APHY</name>
<evidence type="ECO:0000256" key="2">
    <source>
        <dbReference type="ARBA" id="ARBA00006727"/>
    </source>
</evidence>
<sequence>MIKLGKSTVTSEEKAETYTSAESAPLDTEVKSSHEDDVAAPSISSSKPGFDIPNGGVVAWLQVAGSFFLIFNSWGIANTYGVYQTFYEENILSSMAPSAISWIGSIQGFLLLMFGVLTGPIFDMGYFYSLLAAGTFLIVFGMMMTSLSTQYYQVLLSQGICVGLGSGCLFVPSVAIVAMYFSKRRAFAIGIAASGSSIGGVIYPAIFHQLQPKVGFGWATRVIGFVALGTQIFALAVMRRRSGPTAPRQIIDKTAWREAPYVLFALATFFAFMGLYIPFFNISTFAEGKTGASVELAFYSVPIISAASTFGRILPGLIADRVGPLNMLAPSSVASAILVFSWAAVHNVGGLVTFALLYGLASGAIVSLAPSVVATLTPDLRRLGGRIGMQFSIAGLGLLIGNPIAGAIENVQEREYLGAQMFCGAILMASTIATIGARIAKTGPRLMVKA</sequence>
<evidence type="ECO:0000256" key="3">
    <source>
        <dbReference type="SAM" id="MobiDB-lite"/>
    </source>
</evidence>
<dbReference type="OrthoDB" id="6509908at2759"/>
<dbReference type="EMBL" id="HE796870">
    <property type="protein sequence ID" value="CCL98174.1"/>
    <property type="molecule type" value="Genomic_DNA"/>
</dbReference>
<dbReference type="InterPro" id="IPR050327">
    <property type="entry name" value="Proton-linked_MCT"/>
</dbReference>
<gene>
    <name evidence="6" type="ORF">FIBRA_00168</name>
</gene>
<evidence type="ECO:0000313" key="6">
    <source>
        <dbReference type="EMBL" id="CCL98174.1"/>
    </source>
</evidence>
<dbReference type="HOGENOM" id="CLU_001265_1_1_1"/>
<dbReference type="Proteomes" id="UP000006352">
    <property type="component" value="Unassembled WGS sequence"/>
</dbReference>
<keyword evidence="7" id="KW-1185">Reference proteome</keyword>
<dbReference type="GO" id="GO:0022857">
    <property type="term" value="F:transmembrane transporter activity"/>
    <property type="evidence" value="ECO:0007669"/>
    <property type="project" value="InterPro"/>
</dbReference>
<dbReference type="InterPro" id="IPR020846">
    <property type="entry name" value="MFS_dom"/>
</dbReference>
<comment type="subcellular location">
    <subcellularLocation>
        <location evidence="1">Membrane</location>
        <topology evidence="1">Multi-pass membrane protein</topology>
    </subcellularLocation>
</comment>
<dbReference type="Gene3D" id="1.20.1250.20">
    <property type="entry name" value="MFS general substrate transporter like domains"/>
    <property type="match status" value="2"/>
</dbReference>
<protein>
    <recommendedName>
        <fullName evidence="5">Major facilitator superfamily (MFS) profile domain-containing protein</fullName>
    </recommendedName>
</protein>